<sequence length="365" mass="41334">MNVTVYNVKQGDSFLINNKECFSGVLPLLVDTGCRKFNMHRKVSVSLKSELFSILITHSHRDHMGGLKDILINPKCNVDEVFIPWYLPEILQINKILKKKFAAYNSLSLPSFKSIKLSFLGEGDNVYQTGCDNYKVLNPPKNADQVYEGLMGDGLVSQTNDVESVITRLNELGFDVDIRDVVDYSPEITPDAEQEIYRAQARKFVLKFFTTMSSFVFGAKASNIKSKVREHLELLSNHTSIVFKYKCVNDGLGWLFTGDADTEAFSRIMNGKYKNYLKADMLKVPHHGSKENLDAVTLGFINPLFAIVSHNNFKGKGIDRHPHQEVMDLLNIAGVEVFYTNDVKKNNKVIMKSSYSRPFSGLFKF</sequence>
<dbReference type="InterPro" id="IPR052159">
    <property type="entry name" value="Competence_DNA_uptake"/>
</dbReference>
<dbReference type="RefSeq" id="WP_133086200.1">
    <property type="nucleotide sequence ID" value="NZ_CP037864.1"/>
</dbReference>
<accession>A0A4P6WQ29</accession>
<gene>
    <name evidence="1" type="ORF">E1B03_11115</name>
</gene>
<dbReference type="KEGG" id="cars:E1B03_11115"/>
<dbReference type="SUPFAM" id="SSF56281">
    <property type="entry name" value="Metallo-hydrolase/oxidoreductase"/>
    <property type="match status" value="1"/>
</dbReference>
<proteinExistence type="predicted"/>
<dbReference type="PANTHER" id="PTHR30619:SF1">
    <property type="entry name" value="RECOMBINATION PROTEIN 2"/>
    <property type="match status" value="1"/>
</dbReference>
<evidence type="ECO:0000313" key="1">
    <source>
        <dbReference type="EMBL" id="QBM22948.1"/>
    </source>
</evidence>
<organism evidence="1 2">
    <name type="scientific">Citrobacter arsenatis</name>
    <dbReference type="NCBI Taxonomy" id="2546350"/>
    <lineage>
        <taxon>Bacteria</taxon>
        <taxon>Pseudomonadati</taxon>
        <taxon>Pseudomonadota</taxon>
        <taxon>Gammaproteobacteria</taxon>
        <taxon>Enterobacterales</taxon>
        <taxon>Enterobacteriaceae</taxon>
        <taxon>Citrobacter</taxon>
    </lineage>
</organism>
<evidence type="ECO:0008006" key="3">
    <source>
        <dbReference type="Google" id="ProtNLM"/>
    </source>
</evidence>
<evidence type="ECO:0000313" key="2">
    <source>
        <dbReference type="Proteomes" id="UP000293850"/>
    </source>
</evidence>
<name>A0A4P6WQ29_9ENTR</name>
<keyword evidence="2" id="KW-1185">Reference proteome</keyword>
<dbReference type="Proteomes" id="UP000293850">
    <property type="component" value="Chromosome"/>
</dbReference>
<reference evidence="1 2" key="1">
    <citation type="submission" date="2019-03" db="EMBL/GenBank/DDBJ databases">
        <title>Complete genome sequence of an arsenate-respiring bacteria, Citrobacter sp. LY-1.</title>
        <authorList>
            <person name="Wang H."/>
            <person name="Liu Y."/>
            <person name="Li Q."/>
            <person name="Huang J."/>
        </authorList>
    </citation>
    <scope>NUCLEOTIDE SEQUENCE [LARGE SCALE GENOMIC DNA]</scope>
    <source>
        <strain evidence="1 2">LY-1</strain>
    </source>
</reference>
<dbReference type="InterPro" id="IPR036866">
    <property type="entry name" value="RibonucZ/Hydroxyglut_hydro"/>
</dbReference>
<dbReference type="EMBL" id="CP037864">
    <property type="protein sequence ID" value="QBM22948.1"/>
    <property type="molecule type" value="Genomic_DNA"/>
</dbReference>
<dbReference type="PANTHER" id="PTHR30619">
    <property type="entry name" value="DNA INTERNALIZATION/COMPETENCE PROTEIN COMEC/REC2"/>
    <property type="match status" value="1"/>
</dbReference>
<dbReference type="AlphaFoldDB" id="A0A4P6WQ29"/>
<dbReference type="Gene3D" id="3.60.15.10">
    <property type="entry name" value="Ribonuclease Z/Hydroxyacylglutathione hydrolase-like"/>
    <property type="match status" value="1"/>
</dbReference>
<protein>
    <recommendedName>
        <fullName evidence="3">Metallo-beta-lactamase domain-containing protein</fullName>
    </recommendedName>
</protein>